<evidence type="ECO:0000259" key="2">
    <source>
        <dbReference type="Pfam" id="PF13556"/>
    </source>
</evidence>
<dbReference type="EMBL" id="JXSQ01000029">
    <property type="protein sequence ID" value="KIP51590.1"/>
    <property type="molecule type" value="Genomic_DNA"/>
</dbReference>
<name>A0A0D0H387_9MICO</name>
<dbReference type="AlphaFoldDB" id="A0A0D0H387"/>
<dbReference type="Gene3D" id="1.10.10.2840">
    <property type="entry name" value="PucR C-terminal helix-turn-helix domain"/>
    <property type="match status" value="1"/>
</dbReference>
<reference evidence="3 4" key="1">
    <citation type="submission" date="2015-01" db="EMBL/GenBank/DDBJ databases">
        <title>Draft genome sequence of Leucobacter komagatae strain VKM ST2845.</title>
        <authorList>
            <person name="Karlyshev A.V."/>
            <person name="Kudryashova E.B."/>
        </authorList>
    </citation>
    <scope>NUCLEOTIDE SEQUENCE [LARGE SCALE GENOMIC DNA]</scope>
    <source>
        <strain evidence="3 4">VKM ST2845</strain>
    </source>
</reference>
<protein>
    <submittedName>
        <fullName evidence="3">PucR family transcriptional regulator</fullName>
    </submittedName>
</protein>
<proteinExistence type="predicted"/>
<gene>
    <name evidence="3" type="ORF">SD72_14405</name>
</gene>
<dbReference type="InterPro" id="IPR051448">
    <property type="entry name" value="CdaR-like_regulators"/>
</dbReference>
<dbReference type="Pfam" id="PF07905">
    <property type="entry name" value="PucR"/>
    <property type="match status" value="1"/>
</dbReference>
<dbReference type="PANTHER" id="PTHR33744">
    <property type="entry name" value="CARBOHYDRATE DIACID REGULATOR"/>
    <property type="match status" value="1"/>
</dbReference>
<dbReference type="Proteomes" id="UP000032120">
    <property type="component" value="Unassembled WGS sequence"/>
</dbReference>
<dbReference type="PANTHER" id="PTHR33744:SF1">
    <property type="entry name" value="DNA-BINDING TRANSCRIPTIONAL ACTIVATOR ADER"/>
    <property type="match status" value="1"/>
</dbReference>
<comment type="caution">
    <text evidence="3">The sequence shown here is derived from an EMBL/GenBank/DDBJ whole genome shotgun (WGS) entry which is preliminary data.</text>
</comment>
<feature type="domain" description="Purine catabolism PurC-like" evidence="1">
    <location>
        <begin position="7"/>
        <end position="128"/>
    </location>
</feature>
<evidence type="ECO:0000259" key="1">
    <source>
        <dbReference type="Pfam" id="PF07905"/>
    </source>
</evidence>
<keyword evidence="4" id="KW-1185">Reference proteome</keyword>
<dbReference type="OrthoDB" id="8026818at2"/>
<evidence type="ECO:0000313" key="3">
    <source>
        <dbReference type="EMBL" id="KIP51590.1"/>
    </source>
</evidence>
<dbReference type="RefSeq" id="WP_042545166.1">
    <property type="nucleotide sequence ID" value="NZ_JXSQ01000029.1"/>
</dbReference>
<dbReference type="Pfam" id="PF13556">
    <property type="entry name" value="HTH_30"/>
    <property type="match status" value="1"/>
</dbReference>
<organism evidence="3 4">
    <name type="scientific">Leucobacter komagatae</name>
    <dbReference type="NCBI Taxonomy" id="55969"/>
    <lineage>
        <taxon>Bacteria</taxon>
        <taxon>Bacillati</taxon>
        <taxon>Actinomycetota</taxon>
        <taxon>Actinomycetes</taxon>
        <taxon>Micrococcales</taxon>
        <taxon>Microbacteriaceae</taxon>
        <taxon>Leucobacter</taxon>
    </lineage>
</organism>
<dbReference type="InterPro" id="IPR042070">
    <property type="entry name" value="PucR_C-HTH_sf"/>
</dbReference>
<feature type="domain" description="PucR C-terminal helix-turn-helix" evidence="2">
    <location>
        <begin position="434"/>
        <end position="491"/>
    </location>
</feature>
<accession>A0A0D0H387</accession>
<dbReference type="InterPro" id="IPR012914">
    <property type="entry name" value="PucR_dom"/>
</dbReference>
<dbReference type="InterPro" id="IPR025736">
    <property type="entry name" value="PucR_C-HTH_dom"/>
</dbReference>
<evidence type="ECO:0000313" key="4">
    <source>
        <dbReference type="Proteomes" id="UP000032120"/>
    </source>
</evidence>
<sequence>MALTIQQVLEIDLLQESGPRVLTGEELLQRDVSWVHSSEIPDIARFLRGGELLLTAGLGIGATARDQRRFISEVAAAGAAALVIEESGRMFTRVPEAVVDAGREHGLPVIALEREVPFAGVSSAVHSILSDQRVRTLTREREVETIFSELLLMGADSVTIAQTVADVSGCDVVVENVAHRVVAYTGSDTGLLAQWSQHTRSHHIQEHTCVQRPILMRGQPWGYLHVFPGNDEQHPLPEAPFAADRAAAAIAISMLTDRSREARERQRSAALVSRLLLSELTGPGFVEQARRLGYQLNPNALMVAVANKEPGVEFDTSAVRKRTDLIAADMGEYALVVSDTLGSDTDIAGLFPGVTRGIGVSRQVDVRTLATAFTQARSAASVLATHLTTPVLHFDSLGVERILIALAQGPELASFVEDELGPLLEKDANSSVPLLPTLRAFLEVDGRKSEAANRLFIQRRTLYNRLVRLTEILGRSLEDPASRQSLLLAVKGLDLLSGR</sequence>